<evidence type="ECO:0000313" key="2">
    <source>
        <dbReference type="EMBL" id="TNY33513.1"/>
    </source>
</evidence>
<organism evidence="2 3">
    <name type="scientific">Pelagovum pacificum</name>
    <dbReference type="NCBI Taxonomy" id="2588711"/>
    <lineage>
        <taxon>Bacteria</taxon>
        <taxon>Pseudomonadati</taxon>
        <taxon>Pseudomonadota</taxon>
        <taxon>Alphaproteobacteria</taxon>
        <taxon>Rhodobacterales</taxon>
        <taxon>Paracoccaceae</taxon>
        <taxon>Pelagovum</taxon>
    </lineage>
</organism>
<protein>
    <submittedName>
        <fullName evidence="2">Uncharacterized protein</fullName>
    </submittedName>
</protein>
<keyword evidence="3" id="KW-1185">Reference proteome</keyword>
<gene>
    <name evidence="2" type="ORF">FHY64_09630</name>
</gene>
<feature type="chain" id="PRO_5022764943" evidence="1">
    <location>
        <begin position="21"/>
        <end position="133"/>
    </location>
</feature>
<sequence length="133" mass="14810">MRAKLLTAAVAILPGLPLLAQDMVLVDNLQACEGWDPDADSAMMDLIGEYNTILRADGTDTIEYGCTFEEPVEFVWHDEPQVRTGYCMEPGPFIHPTVFVLGLWPGEEDRAYLWQSDASGRGEPHVFYVCDGE</sequence>
<name>A0A5C5GFP1_9RHOB</name>
<evidence type="ECO:0000256" key="1">
    <source>
        <dbReference type="SAM" id="SignalP"/>
    </source>
</evidence>
<dbReference type="EMBL" id="VFFF01000001">
    <property type="protein sequence ID" value="TNY33513.1"/>
    <property type="molecule type" value="Genomic_DNA"/>
</dbReference>
<dbReference type="AlphaFoldDB" id="A0A5C5GFP1"/>
<accession>A0A5C5GFP1</accession>
<dbReference type="RefSeq" id="WP_140194200.1">
    <property type="nucleotide sequence ID" value="NZ_CP065915.1"/>
</dbReference>
<evidence type="ECO:0000313" key="3">
    <source>
        <dbReference type="Proteomes" id="UP000314011"/>
    </source>
</evidence>
<comment type="caution">
    <text evidence="2">The sequence shown here is derived from an EMBL/GenBank/DDBJ whole genome shotgun (WGS) entry which is preliminary data.</text>
</comment>
<proteinExistence type="predicted"/>
<reference evidence="2 3" key="1">
    <citation type="submission" date="2019-06" db="EMBL/GenBank/DDBJ databases">
        <title>Genome of new Rhodobacteraceae sp. SM1903.</title>
        <authorList>
            <person name="Ren X."/>
        </authorList>
    </citation>
    <scope>NUCLEOTIDE SEQUENCE [LARGE SCALE GENOMIC DNA]</scope>
    <source>
        <strain evidence="2 3">SM1903</strain>
    </source>
</reference>
<keyword evidence="1" id="KW-0732">Signal</keyword>
<dbReference type="Proteomes" id="UP000314011">
    <property type="component" value="Unassembled WGS sequence"/>
</dbReference>
<dbReference type="OrthoDB" id="7876097at2"/>
<feature type="signal peptide" evidence="1">
    <location>
        <begin position="1"/>
        <end position="20"/>
    </location>
</feature>